<sequence length="416" mass="46372">MIRRLALAFALLLTSLSCVAQEALKIGLNYPQSGRYEYLGLQQRLGAFLAVEEINASGGILGRPVEMVIRNTRLNPKRGVANVQEMIDEHDVQMIFGGVSSAVAIASGKAAKERDRIYFGTLTYANATTGSAGHTHMFRESYNAWMTASAIGQYLAEHYSDKKYFYITADYSWGYSVEESMRTQSGTDDTERHPVTRTPFPNARTQDFQAALEAAEASNADVLVLILGGGDMVRAVNIAHDMDLKEKMQIVWPNTSLGTALQLGPSLMEGIIGAAPWFWNLPYEKGYDRGIEFVEAFSDAYNMRPSSAAASAYSIVYQYKDAVERAGTTNTADVIKALEGHRYSLLKDEQEWRAFDHQNVQSVYVVRMKPRAEVLEDKYYSAFYEILDTVPGEEAARTLEQWQEARRKAGAPLTLQ</sequence>
<keyword evidence="6" id="KW-1185">Reference proteome</keyword>
<feature type="chain" id="PRO_5011732508" evidence="3">
    <location>
        <begin position="21"/>
        <end position="416"/>
    </location>
</feature>
<dbReference type="InterPro" id="IPR028081">
    <property type="entry name" value="Leu-bd"/>
</dbReference>
<evidence type="ECO:0000313" key="5">
    <source>
        <dbReference type="EMBL" id="SES72164.1"/>
    </source>
</evidence>
<proteinExistence type="inferred from homology"/>
<evidence type="ECO:0000256" key="1">
    <source>
        <dbReference type="ARBA" id="ARBA00010062"/>
    </source>
</evidence>
<accession>A0A1H9YSN7</accession>
<dbReference type="Proteomes" id="UP000198762">
    <property type="component" value="Unassembled WGS sequence"/>
</dbReference>
<dbReference type="STRING" id="430453.SAMN04487962_101321"/>
<dbReference type="InterPro" id="IPR028082">
    <property type="entry name" value="Peripla_BP_I"/>
</dbReference>
<keyword evidence="2 3" id="KW-0732">Signal</keyword>
<protein>
    <submittedName>
        <fullName evidence="5">Amino acid/amide ABC transporter substrate-binding protein, HAAT family (TC 3.A.1.4.-)</fullName>
    </submittedName>
</protein>
<feature type="domain" description="Leucine-binding protein" evidence="4">
    <location>
        <begin position="24"/>
        <end position="369"/>
    </location>
</feature>
<evidence type="ECO:0000313" key="6">
    <source>
        <dbReference type="Proteomes" id="UP000198762"/>
    </source>
</evidence>
<organism evidence="5 6">
    <name type="scientific">Marinobacter segnicrescens</name>
    <dbReference type="NCBI Taxonomy" id="430453"/>
    <lineage>
        <taxon>Bacteria</taxon>
        <taxon>Pseudomonadati</taxon>
        <taxon>Pseudomonadota</taxon>
        <taxon>Gammaproteobacteria</taxon>
        <taxon>Pseudomonadales</taxon>
        <taxon>Marinobacteraceae</taxon>
        <taxon>Marinobacter</taxon>
    </lineage>
</organism>
<comment type="similarity">
    <text evidence="1">Belongs to the leucine-binding protein family.</text>
</comment>
<gene>
    <name evidence="5" type="ORF">SAMN04487962_101321</name>
</gene>
<name>A0A1H9YSN7_9GAMM</name>
<reference evidence="6" key="1">
    <citation type="submission" date="2016-10" db="EMBL/GenBank/DDBJ databases">
        <authorList>
            <person name="Varghese N."/>
            <person name="Submissions S."/>
        </authorList>
    </citation>
    <scope>NUCLEOTIDE SEQUENCE [LARGE SCALE GENOMIC DNA]</scope>
    <source>
        <strain evidence="6">CGMCC 1.6489</strain>
    </source>
</reference>
<dbReference type="EMBL" id="FOHZ01000001">
    <property type="protein sequence ID" value="SES72164.1"/>
    <property type="molecule type" value="Genomic_DNA"/>
</dbReference>
<dbReference type="RefSeq" id="WP_091848465.1">
    <property type="nucleotide sequence ID" value="NZ_FOHZ01000001.1"/>
</dbReference>
<dbReference type="InterPro" id="IPR051010">
    <property type="entry name" value="BCAA_transport"/>
</dbReference>
<feature type="signal peptide" evidence="3">
    <location>
        <begin position="1"/>
        <end position="20"/>
    </location>
</feature>
<dbReference type="SUPFAM" id="SSF53822">
    <property type="entry name" value="Periplasmic binding protein-like I"/>
    <property type="match status" value="1"/>
</dbReference>
<dbReference type="PANTHER" id="PTHR30483:SF6">
    <property type="entry name" value="PERIPLASMIC BINDING PROTEIN OF ABC TRANSPORTER FOR NATURAL AMINO ACIDS"/>
    <property type="match status" value="1"/>
</dbReference>
<dbReference type="PANTHER" id="PTHR30483">
    <property type="entry name" value="LEUCINE-SPECIFIC-BINDING PROTEIN"/>
    <property type="match status" value="1"/>
</dbReference>
<dbReference type="PROSITE" id="PS51257">
    <property type="entry name" value="PROKAR_LIPOPROTEIN"/>
    <property type="match status" value="1"/>
</dbReference>
<evidence type="ECO:0000256" key="2">
    <source>
        <dbReference type="ARBA" id="ARBA00022729"/>
    </source>
</evidence>
<dbReference type="AlphaFoldDB" id="A0A1H9YSN7"/>
<dbReference type="OrthoDB" id="9147078at2"/>
<dbReference type="Gene3D" id="3.40.50.2300">
    <property type="match status" value="2"/>
</dbReference>
<evidence type="ECO:0000259" key="4">
    <source>
        <dbReference type="Pfam" id="PF13458"/>
    </source>
</evidence>
<dbReference type="Pfam" id="PF13458">
    <property type="entry name" value="Peripla_BP_6"/>
    <property type="match status" value="1"/>
</dbReference>
<evidence type="ECO:0000256" key="3">
    <source>
        <dbReference type="SAM" id="SignalP"/>
    </source>
</evidence>